<feature type="domain" description="Multidrug resistance protein MdtA-like barrel-sandwich hybrid" evidence="5">
    <location>
        <begin position="74"/>
        <end position="201"/>
    </location>
</feature>
<evidence type="ECO:0000313" key="9">
    <source>
        <dbReference type="Proteomes" id="UP000617634"/>
    </source>
</evidence>
<protein>
    <submittedName>
        <fullName evidence="8">Efflux RND transporter periplasmic adaptor subunit</fullName>
    </submittedName>
</protein>
<comment type="similarity">
    <text evidence="2">Belongs to the membrane fusion protein (MFP) (TC 8.A.1) family.</text>
</comment>
<keyword evidence="9" id="KW-1185">Reference proteome</keyword>
<evidence type="ECO:0000256" key="3">
    <source>
        <dbReference type="ARBA" id="ARBA00022448"/>
    </source>
</evidence>
<dbReference type="EMBL" id="JADZGI010000003">
    <property type="protein sequence ID" value="MBH0114415.1"/>
    <property type="molecule type" value="Genomic_DNA"/>
</dbReference>
<dbReference type="InterPro" id="IPR058627">
    <property type="entry name" value="MdtA-like_C"/>
</dbReference>
<evidence type="ECO:0000313" key="8">
    <source>
        <dbReference type="EMBL" id="MBH0114415.1"/>
    </source>
</evidence>
<sequence length="383" mass="40912">MSEWHQEPKGRTRTILVTVLVLVVLMAAIYGWRMMRMSGAQGWPQQATPVAATVLGARRVADTRALVGSLSAVREVTLAPETSGRVSGLHFRAGQDVRAGALLVQLYDAPEKADLAAARARADFARLQLERSQELAPSGAEPREVLQQRRAEHAQALAAVAQIEARLRQKQVRAPFAGRLGIRQVDPGQYMNPGDAVATLTALDRLYVDFAIPQQELSRLRPGDSVTLTSDAWPERTFTARLETIEPQVSRETRNVTAQAVIANPDGALRPGMYVKVALELGVDPEALVLPVTAIQTSAQGDSVIVIRGTNPRKGGKAEIVPVTTGQRMGDDVVVTGKLSPGDVVVAQGQLRVQPGSEVTVSQLVGGETAKAAKPDGTEAGAR</sequence>
<dbReference type="GO" id="GO:1990281">
    <property type="term" value="C:efflux pump complex"/>
    <property type="evidence" value="ECO:0007669"/>
    <property type="project" value="TreeGrafter"/>
</dbReference>
<dbReference type="Gene3D" id="2.40.50.100">
    <property type="match status" value="1"/>
</dbReference>
<feature type="domain" description="Multidrug resistance protein MdtA-like C-terminal permuted SH3" evidence="7">
    <location>
        <begin position="287"/>
        <end position="349"/>
    </location>
</feature>
<evidence type="ECO:0000256" key="4">
    <source>
        <dbReference type="SAM" id="Phobius"/>
    </source>
</evidence>
<proteinExistence type="inferred from homology"/>
<feature type="domain" description="CusB-like beta-barrel" evidence="6">
    <location>
        <begin position="208"/>
        <end position="280"/>
    </location>
</feature>
<keyword evidence="3" id="KW-0813">Transport</keyword>
<dbReference type="NCBIfam" id="TIGR01730">
    <property type="entry name" value="RND_mfp"/>
    <property type="match status" value="1"/>
</dbReference>
<dbReference type="SUPFAM" id="SSF111369">
    <property type="entry name" value="HlyD-like secretion proteins"/>
    <property type="match status" value="1"/>
</dbReference>
<organism evidence="8 9">
    <name type="scientific">Novosphingobium aureum</name>
    <dbReference type="NCBI Taxonomy" id="2792964"/>
    <lineage>
        <taxon>Bacteria</taxon>
        <taxon>Pseudomonadati</taxon>
        <taxon>Pseudomonadota</taxon>
        <taxon>Alphaproteobacteria</taxon>
        <taxon>Sphingomonadales</taxon>
        <taxon>Sphingomonadaceae</taxon>
        <taxon>Novosphingobium</taxon>
    </lineage>
</organism>
<dbReference type="PANTHER" id="PTHR30469">
    <property type="entry name" value="MULTIDRUG RESISTANCE PROTEIN MDTA"/>
    <property type="match status" value="1"/>
</dbReference>
<dbReference type="InterPro" id="IPR058625">
    <property type="entry name" value="MdtA-like_BSH"/>
</dbReference>
<dbReference type="PANTHER" id="PTHR30469:SF29">
    <property type="entry name" value="BLR2860 PROTEIN"/>
    <property type="match status" value="1"/>
</dbReference>
<gene>
    <name evidence="8" type="ORF">I5E68_15830</name>
</gene>
<evidence type="ECO:0000256" key="2">
    <source>
        <dbReference type="ARBA" id="ARBA00009477"/>
    </source>
</evidence>
<evidence type="ECO:0000259" key="7">
    <source>
        <dbReference type="Pfam" id="PF25967"/>
    </source>
</evidence>
<comment type="subcellular location">
    <subcellularLocation>
        <location evidence="1">Cell envelope</location>
    </subcellularLocation>
</comment>
<dbReference type="FunFam" id="2.40.30.170:FF:000010">
    <property type="entry name" value="Efflux RND transporter periplasmic adaptor subunit"/>
    <property type="match status" value="1"/>
</dbReference>
<dbReference type="AlphaFoldDB" id="A0A931MMH3"/>
<evidence type="ECO:0000256" key="1">
    <source>
        <dbReference type="ARBA" id="ARBA00004196"/>
    </source>
</evidence>
<dbReference type="InterPro" id="IPR058792">
    <property type="entry name" value="Beta-barrel_RND_2"/>
</dbReference>
<keyword evidence="4" id="KW-0812">Transmembrane</keyword>
<name>A0A931MMH3_9SPHN</name>
<dbReference type="RefSeq" id="WP_197165793.1">
    <property type="nucleotide sequence ID" value="NZ_JADZGI010000003.1"/>
</dbReference>
<comment type="caution">
    <text evidence="8">The sequence shown here is derived from an EMBL/GenBank/DDBJ whole genome shotgun (WGS) entry which is preliminary data.</text>
</comment>
<feature type="transmembrane region" description="Helical" evidence="4">
    <location>
        <begin position="12"/>
        <end position="32"/>
    </location>
</feature>
<evidence type="ECO:0000259" key="6">
    <source>
        <dbReference type="Pfam" id="PF25954"/>
    </source>
</evidence>
<evidence type="ECO:0000259" key="5">
    <source>
        <dbReference type="Pfam" id="PF25917"/>
    </source>
</evidence>
<dbReference type="Gene3D" id="1.10.287.470">
    <property type="entry name" value="Helix hairpin bin"/>
    <property type="match status" value="1"/>
</dbReference>
<dbReference type="GO" id="GO:0015562">
    <property type="term" value="F:efflux transmembrane transporter activity"/>
    <property type="evidence" value="ECO:0007669"/>
    <property type="project" value="TreeGrafter"/>
</dbReference>
<keyword evidence="4" id="KW-1133">Transmembrane helix</keyword>
<dbReference type="Gene3D" id="2.40.420.20">
    <property type="match status" value="1"/>
</dbReference>
<dbReference type="Pfam" id="PF25954">
    <property type="entry name" value="Beta-barrel_RND_2"/>
    <property type="match status" value="1"/>
</dbReference>
<accession>A0A931MMH3</accession>
<dbReference type="Gene3D" id="2.40.30.170">
    <property type="match status" value="1"/>
</dbReference>
<dbReference type="InterPro" id="IPR006143">
    <property type="entry name" value="RND_pump_MFP"/>
</dbReference>
<reference evidence="8" key="1">
    <citation type="submission" date="2020-11" db="EMBL/GenBank/DDBJ databases">
        <title>Novosphingobium aureum sp. nov., a marine bacterium isolated from sediment of a salt flat.</title>
        <authorList>
            <person name="Yoo Y."/>
            <person name="Kim J.-J."/>
        </authorList>
    </citation>
    <scope>NUCLEOTIDE SEQUENCE</scope>
    <source>
        <strain evidence="8">YJ-S2-02</strain>
    </source>
</reference>
<dbReference type="Pfam" id="PF25917">
    <property type="entry name" value="BSH_RND"/>
    <property type="match status" value="1"/>
</dbReference>
<dbReference type="Pfam" id="PF25967">
    <property type="entry name" value="RND-MFP_C"/>
    <property type="match status" value="1"/>
</dbReference>
<keyword evidence="4" id="KW-0472">Membrane</keyword>
<dbReference type="Proteomes" id="UP000617634">
    <property type="component" value="Unassembled WGS sequence"/>
</dbReference>